<keyword evidence="3" id="KW-1185">Reference proteome</keyword>
<feature type="transmembrane region" description="Helical" evidence="1">
    <location>
        <begin position="82"/>
        <end position="105"/>
    </location>
</feature>
<evidence type="ECO:0000256" key="1">
    <source>
        <dbReference type="SAM" id="Phobius"/>
    </source>
</evidence>
<keyword evidence="1" id="KW-1133">Transmembrane helix</keyword>
<keyword evidence="1" id="KW-0812">Transmembrane</keyword>
<protein>
    <submittedName>
        <fullName evidence="2">CLUMA_CG004584, isoform A</fullName>
    </submittedName>
</protein>
<sequence length="112" mass="13041">MRSNNTSFLKVLNEKLLTVYSSWVYPKDSFLVESFNEKLEAFRGNGLMEFLKLEYVDPKYLAVKETKNGPKKLNLEELRGGFGLWMIGNIITVLLFLLEVSYFSLRFSLMNN</sequence>
<name>A0A1J1HS65_9DIPT</name>
<accession>A0A1J1HS65</accession>
<dbReference type="Proteomes" id="UP000183832">
    <property type="component" value="Unassembled WGS sequence"/>
</dbReference>
<dbReference type="AlphaFoldDB" id="A0A1J1HS65"/>
<proteinExistence type="predicted"/>
<reference evidence="2 3" key="1">
    <citation type="submission" date="2015-04" db="EMBL/GenBank/DDBJ databases">
        <authorList>
            <person name="Syromyatnikov M.Y."/>
            <person name="Popov V.N."/>
        </authorList>
    </citation>
    <scope>NUCLEOTIDE SEQUENCE [LARGE SCALE GENOMIC DNA]</scope>
</reference>
<evidence type="ECO:0000313" key="3">
    <source>
        <dbReference type="Proteomes" id="UP000183832"/>
    </source>
</evidence>
<gene>
    <name evidence="2" type="ORF">CLUMA_CG004584</name>
</gene>
<dbReference type="EMBL" id="CVRI01000020">
    <property type="protein sequence ID" value="CRK90895.1"/>
    <property type="molecule type" value="Genomic_DNA"/>
</dbReference>
<organism evidence="2 3">
    <name type="scientific">Clunio marinus</name>
    <dbReference type="NCBI Taxonomy" id="568069"/>
    <lineage>
        <taxon>Eukaryota</taxon>
        <taxon>Metazoa</taxon>
        <taxon>Ecdysozoa</taxon>
        <taxon>Arthropoda</taxon>
        <taxon>Hexapoda</taxon>
        <taxon>Insecta</taxon>
        <taxon>Pterygota</taxon>
        <taxon>Neoptera</taxon>
        <taxon>Endopterygota</taxon>
        <taxon>Diptera</taxon>
        <taxon>Nematocera</taxon>
        <taxon>Chironomoidea</taxon>
        <taxon>Chironomidae</taxon>
        <taxon>Clunio</taxon>
    </lineage>
</organism>
<evidence type="ECO:0000313" key="2">
    <source>
        <dbReference type="EMBL" id="CRK90895.1"/>
    </source>
</evidence>
<keyword evidence="1" id="KW-0472">Membrane</keyword>
<dbReference type="OrthoDB" id="6353409at2759"/>